<evidence type="ECO:0000313" key="2">
    <source>
        <dbReference type="Proteomes" id="UP000077603"/>
    </source>
</evidence>
<sequence length="94" mass="10847">MFPTTALSMCFPCFCRASHVQSEANIQELECATREDFHASRLFLDDHRFYLDGAQCHRVNAAMARIDALPHTMMIYWKVAPFAPDPLLSDDYLY</sequence>
<dbReference type="AlphaFoldDB" id="A0A172Y4D1"/>
<dbReference type="EMBL" id="CP015614">
    <property type="protein sequence ID" value="ANF54067.1"/>
    <property type="molecule type" value="Genomic_DNA"/>
</dbReference>
<gene>
    <name evidence="1" type="ORF">DA69_04500</name>
</gene>
<accession>A0A172Y4D1</accession>
<dbReference type="KEGG" id="bne:DA69_04500"/>
<proteinExistence type="predicted"/>
<reference evidence="1 2" key="1">
    <citation type="journal article" date="2014" name="Genome Announc.">
        <title>Genome Sequence of a Promising Hydrogen-Producing Facultative Anaerobic Bacterium, Brevundimonas naejangsanensis Strain B1.</title>
        <authorList>
            <person name="Su H."/>
            <person name="Zhang T."/>
            <person name="Bao M."/>
            <person name="Jiang Y."/>
            <person name="Wang Y."/>
            <person name="Tan T."/>
        </authorList>
    </citation>
    <scope>NUCLEOTIDE SEQUENCE [LARGE SCALE GENOMIC DNA]</scope>
    <source>
        <strain evidence="1 2">B1</strain>
    </source>
</reference>
<keyword evidence="2" id="KW-1185">Reference proteome</keyword>
<organism evidence="1 2">
    <name type="scientific">Brevundimonas naejangsanensis</name>
    <dbReference type="NCBI Taxonomy" id="588932"/>
    <lineage>
        <taxon>Bacteria</taxon>
        <taxon>Pseudomonadati</taxon>
        <taxon>Pseudomonadota</taxon>
        <taxon>Alphaproteobacteria</taxon>
        <taxon>Caulobacterales</taxon>
        <taxon>Caulobacteraceae</taxon>
        <taxon>Brevundimonas</taxon>
    </lineage>
</organism>
<dbReference type="Proteomes" id="UP000077603">
    <property type="component" value="Chromosome"/>
</dbReference>
<protein>
    <submittedName>
        <fullName evidence="1">Uncharacterized protein</fullName>
    </submittedName>
</protein>
<evidence type="ECO:0000313" key="1">
    <source>
        <dbReference type="EMBL" id="ANF54067.1"/>
    </source>
</evidence>
<name>A0A172Y4D1_9CAUL</name>